<proteinExistence type="predicted"/>
<sequence length="111" mass="11947">MASAWRVALRSWGLPLCREAPRNARGNVSALPLPPPLPPPLRRGGDCRRFAKGTLSREAGEGRGGGKAHREPPHEKKPGAIPDARLRHSNGTTPPQRASQPPSTGRTVPWT</sequence>
<reference evidence="2 3" key="1">
    <citation type="submission" date="2018-01" db="EMBL/GenBank/DDBJ databases">
        <title>Whole genome sequence of Azospirillum brasilense REC3 isolated from strawberry roots.</title>
        <authorList>
            <person name="Fontana C.A."/>
            <person name="Salazar S.M."/>
            <person name="Bassi D."/>
            <person name="Puglisi E."/>
            <person name="Lovaisa N.C."/>
            <person name="Toffoli L.M."/>
            <person name="Pedraza R."/>
            <person name="Cocconcelli P.S."/>
        </authorList>
    </citation>
    <scope>NUCLEOTIDE SEQUENCE [LARGE SCALE GENOMIC DNA]</scope>
    <source>
        <strain evidence="2 3">REC3</strain>
        <plasmid evidence="2">p56unnamed</plasmid>
    </source>
</reference>
<keyword evidence="2" id="KW-0614">Plasmid</keyword>
<evidence type="ECO:0000313" key="2">
    <source>
        <dbReference type="EMBL" id="PNQ94775.1"/>
    </source>
</evidence>
<gene>
    <name evidence="2" type="ORF">C1S70_32485</name>
</gene>
<dbReference type="AlphaFoldDB" id="A0A2K1FQH7"/>
<evidence type="ECO:0000313" key="3">
    <source>
        <dbReference type="Proteomes" id="UP000236268"/>
    </source>
</evidence>
<organism evidence="2 3">
    <name type="scientific">Azospirillum argentinense</name>
    <dbReference type="NCBI Taxonomy" id="2970906"/>
    <lineage>
        <taxon>Bacteria</taxon>
        <taxon>Pseudomonadati</taxon>
        <taxon>Pseudomonadota</taxon>
        <taxon>Alphaproteobacteria</taxon>
        <taxon>Rhodospirillales</taxon>
        <taxon>Azospirillaceae</taxon>
        <taxon>Azospirillum</taxon>
    </lineage>
</organism>
<feature type="compositionally biased region" description="Polar residues" evidence="1">
    <location>
        <begin position="89"/>
        <end position="111"/>
    </location>
</feature>
<dbReference type="EMBL" id="POWG01000082">
    <property type="protein sequence ID" value="PNQ94775.1"/>
    <property type="molecule type" value="Genomic_DNA"/>
</dbReference>
<accession>A0A2K1FQH7</accession>
<feature type="compositionally biased region" description="Pro residues" evidence="1">
    <location>
        <begin position="32"/>
        <end position="41"/>
    </location>
</feature>
<dbReference type="Proteomes" id="UP000236268">
    <property type="component" value="Unassembled WGS sequence"/>
</dbReference>
<comment type="caution">
    <text evidence="2">The sequence shown here is derived from an EMBL/GenBank/DDBJ whole genome shotgun (WGS) entry which is preliminary data.</text>
</comment>
<name>A0A2K1FQH7_9PROT</name>
<evidence type="ECO:0000256" key="1">
    <source>
        <dbReference type="SAM" id="MobiDB-lite"/>
    </source>
</evidence>
<geneLocation type="plasmid" evidence="2">
    <name>p56unnamed</name>
</geneLocation>
<protein>
    <submittedName>
        <fullName evidence="2">Uncharacterized protein</fullName>
    </submittedName>
</protein>
<feature type="compositionally biased region" description="Basic and acidic residues" evidence="1">
    <location>
        <begin position="68"/>
        <end position="78"/>
    </location>
</feature>
<feature type="region of interest" description="Disordered" evidence="1">
    <location>
        <begin position="25"/>
        <end position="111"/>
    </location>
</feature>